<feature type="region of interest" description="Disordered" evidence="1">
    <location>
        <begin position="197"/>
        <end position="225"/>
    </location>
</feature>
<protein>
    <submittedName>
        <fullName evidence="2">Uncharacterized protein</fullName>
    </submittedName>
</protein>
<gene>
    <name evidence="2" type="ORF">MYCGRDRAFT_91792</name>
</gene>
<dbReference type="EMBL" id="CM001198">
    <property type="protein sequence ID" value="EGP89354.1"/>
    <property type="molecule type" value="Genomic_DNA"/>
</dbReference>
<dbReference type="InParanoid" id="F9X6A4"/>
<sequence>MAEAAMAEAPLAEAPVTEASRLAERKLRGLVQYHTELSEYLANMRATYIRRGDNYHSITPHFNTYGKGPPPAASFNLVHALFTWPHHTVAGTNAFVRKLVLLRRLLASPLYFEARMARAIDAGEEDARWDELLQYAQNMEYMTAQLDVAWDHLCVLDDYALGDDCRLCRADRRVVPHWNIDRRAWMEGIESVEDFWFPPAETNDEEVEEESSDDESDHDGSEHGD</sequence>
<accession>F9X6A4</accession>
<name>F9X6A4_ZYMTI</name>
<evidence type="ECO:0000313" key="3">
    <source>
        <dbReference type="Proteomes" id="UP000008062"/>
    </source>
</evidence>
<dbReference type="Proteomes" id="UP000008062">
    <property type="component" value="Chromosome 3"/>
</dbReference>
<dbReference type="HOGENOM" id="CLU_1230770_0_0_1"/>
<reference evidence="2 3" key="1">
    <citation type="journal article" date="2011" name="PLoS Genet.">
        <title>Finished genome of the fungal wheat pathogen Mycosphaerella graminicola reveals dispensome structure, chromosome plasticity, and stealth pathogenesis.</title>
        <authorList>
            <person name="Goodwin S.B."/>
            <person name="Ben M'barek S."/>
            <person name="Dhillon B."/>
            <person name="Wittenberg A.H.J."/>
            <person name="Crane C.F."/>
            <person name="Hane J.K."/>
            <person name="Foster A.J."/>
            <person name="Van der Lee T.A.J."/>
            <person name="Grimwood J."/>
            <person name="Aerts A."/>
            <person name="Antoniw J."/>
            <person name="Bailey A."/>
            <person name="Bluhm B."/>
            <person name="Bowler J."/>
            <person name="Bristow J."/>
            <person name="van der Burgt A."/>
            <person name="Canto-Canche B."/>
            <person name="Churchill A.C.L."/>
            <person name="Conde-Ferraez L."/>
            <person name="Cools H.J."/>
            <person name="Coutinho P.M."/>
            <person name="Csukai M."/>
            <person name="Dehal P."/>
            <person name="De Wit P."/>
            <person name="Donzelli B."/>
            <person name="van de Geest H.C."/>
            <person name="van Ham R.C.H.J."/>
            <person name="Hammond-Kosack K.E."/>
            <person name="Henrissat B."/>
            <person name="Kilian A."/>
            <person name="Kobayashi A.K."/>
            <person name="Koopmann E."/>
            <person name="Kourmpetis Y."/>
            <person name="Kuzniar A."/>
            <person name="Lindquist E."/>
            <person name="Lombard V."/>
            <person name="Maliepaard C."/>
            <person name="Martins N."/>
            <person name="Mehrabi R."/>
            <person name="Nap J.P.H."/>
            <person name="Ponomarenko A."/>
            <person name="Rudd J.J."/>
            <person name="Salamov A."/>
            <person name="Schmutz J."/>
            <person name="Schouten H.J."/>
            <person name="Shapiro H."/>
            <person name="Stergiopoulos I."/>
            <person name="Torriani S.F.F."/>
            <person name="Tu H."/>
            <person name="de Vries R.P."/>
            <person name="Waalwijk C."/>
            <person name="Ware S.B."/>
            <person name="Wiebenga A."/>
            <person name="Zwiers L.-H."/>
            <person name="Oliver R.P."/>
            <person name="Grigoriev I.V."/>
            <person name="Kema G.H.J."/>
        </authorList>
    </citation>
    <scope>NUCLEOTIDE SEQUENCE [LARGE SCALE GENOMIC DNA]</scope>
    <source>
        <strain evidence="3">CBS 115943 / IPO323</strain>
    </source>
</reference>
<dbReference type="AlphaFoldDB" id="F9X6A4"/>
<keyword evidence="3" id="KW-1185">Reference proteome</keyword>
<feature type="compositionally biased region" description="Acidic residues" evidence="1">
    <location>
        <begin position="202"/>
        <end position="217"/>
    </location>
</feature>
<evidence type="ECO:0000256" key="1">
    <source>
        <dbReference type="SAM" id="MobiDB-lite"/>
    </source>
</evidence>
<evidence type="ECO:0000313" key="2">
    <source>
        <dbReference type="EMBL" id="EGP89354.1"/>
    </source>
</evidence>
<dbReference type="RefSeq" id="XP_003854378.1">
    <property type="nucleotide sequence ID" value="XM_003854330.1"/>
</dbReference>
<dbReference type="GeneID" id="13395565"/>
<organism evidence="2 3">
    <name type="scientific">Zymoseptoria tritici (strain CBS 115943 / IPO323)</name>
    <name type="common">Speckled leaf blotch fungus</name>
    <name type="synonym">Septoria tritici</name>
    <dbReference type="NCBI Taxonomy" id="336722"/>
    <lineage>
        <taxon>Eukaryota</taxon>
        <taxon>Fungi</taxon>
        <taxon>Dikarya</taxon>
        <taxon>Ascomycota</taxon>
        <taxon>Pezizomycotina</taxon>
        <taxon>Dothideomycetes</taxon>
        <taxon>Dothideomycetidae</taxon>
        <taxon>Mycosphaerellales</taxon>
        <taxon>Mycosphaerellaceae</taxon>
        <taxon>Zymoseptoria</taxon>
    </lineage>
</organism>
<dbReference type="KEGG" id="ztr:MYCGRDRAFT_91792"/>
<proteinExistence type="predicted"/>